<keyword evidence="3" id="KW-0805">Transcription regulation</keyword>
<dbReference type="Proteomes" id="UP000887565">
    <property type="component" value="Unplaced"/>
</dbReference>
<comment type="similarity">
    <text evidence="2">Belongs to the MiT/TFE family.</text>
</comment>
<feature type="domain" description="BHLH" evidence="7">
    <location>
        <begin position="1"/>
        <end position="54"/>
    </location>
</feature>
<reference evidence="9" key="1">
    <citation type="submission" date="2022-11" db="UniProtKB">
        <authorList>
            <consortium name="WormBaseParasite"/>
        </authorList>
    </citation>
    <scope>IDENTIFICATION</scope>
</reference>
<dbReference type="PANTHER" id="PTHR45776:SF2">
    <property type="entry name" value="MIP04163P"/>
    <property type="match status" value="1"/>
</dbReference>
<evidence type="ECO:0000256" key="1">
    <source>
        <dbReference type="ARBA" id="ARBA00004123"/>
    </source>
</evidence>
<comment type="subcellular location">
    <subcellularLocation>
        <location evidence="1">Nucleus</location>
    </subcellularLocation>
</comment>
<keyword evidence="6" id="KW-0539">Nucleus</keyword>
<evidence type="ECO:0000256" key="6">
    <source>
        <dbReference type="ARBA" id="ARBA00023242"/>
    </source>
</evidence>
<dbReference type="PROSITE" id="PS50888">
    <property type="entry name" value="BHLH"/>
    <property type="match status" value="1"/>
</dbReference>
<dbReference type="GO" id="GO:0046983">
    <property type="term" value="F:protein dimerization activity"/>
    <property type="evidence" value="ECO:0007669"/>
    <property type="project" value="InterPro"/>
</dbReference>
<evidence type="ECO:0000256" key="2">
    <source>
        <dbReference type="ARBA" id="ARBA00008289"/>
    </source>
</evidence>
<evidence type="ECO:0000256" key="4">
    <source>
        <dbReference type="ARBA" id="ARBA00023125"/>
    </source>
</evidence>
<evidence type="ECO:0000259" key="7">
    <source>
        <dbReference type="PROSITE" id="PS50888"/>
    </source>
</evidence>
<dbReference type="WBParaSite" id="nRc.2.0.1.t42483-RA">
    <property type="protein sequence ID" value="nRc.2.0.1.t42483-RA"/>
    <property type="gene ID" value="nRc.2.0.1.g42483"/>
</dbReference>
<dbReference type="Pfam" id="PF00010">
    <property type="entry name" value="HLH"/>
    <property type="match status" value="1"/>
</dbReference>
<protein>
    <submittedName>
        <fullName evidence="9">BHLH domain-containing protein</fullName>
    </submittedName>
</protein>
<evidence type="ECO:0000256" key="5">
    <source>
        <dbReference type="ARBA" id="ARBA00023163"/>
    </source>
</evidence>
<proteinExistence type="inferred from homology"/>
<accession>A0A915KVI4</accession>
<evidence type="ECO:0000256" key="3">
    <source>
        <dbReference type="ARBA" id="ARBA00023015"/>
    </source>
</evidence>
<dbReference type="AlphaFoldDB" id="A0A915KVI4"/>
<dbReference type="GO" id="GO:0000981">
    <property type="term" value="F:DNA-binding transcription factor activity, RNA polymerase II-specific"/>
    <property type="evidence" value="ECO:0007669"/>
    <property type="project" value="TreeGrafter"/>
</dbReference>
<dbReference type="PANTHER" id="PTHR45776">
    <property type="entry name" value="MIP04163P"/>
    <property type="match status" value="1"/>
</dbReference>
<dbReference type="InterPro" id="IPR011598">
    <property type="entry name" value="bHLH_dom"/>
</dbReference>
<dbReference type="GO" id="GO:0000978">
    <property type="term" value="F:RNA polymerase II cis-regulatory region sequence-specific DNA binding"/>
    <property type="evidence" value="ECO:0007669"/>
    <property type="project" value="TreeGrafter"/>
</dbReference>
<dbReference type="SUPFAM" id="SSF47459">
    <property type="entry name" value="HLH, helix-loop-helix DNA-binding domain"/>
    <property type="match status" value="1"/>
</dbReference>
<keyword evidence="5" id="KW-0804">Transcription</keyword>
<dbReference type="GO" id="GO:0005634">
    <property type="term" value="C:nucleus"/>
    <property type="evidence" value="ECO:0007669"/>
    <property type="project" value="UniProtKB-SubCell"/>
</dbReference>
<dbReference type="Gene3D" id="4.10.280.10">
    <property type="entry name" value="Helix-loop-helix DNA-binding domain"/>
    <property type="match status" value="1"/>
</dbReference>
<sequence length="153" mass="18144">MSLDVFYDVTALLTYNINDRIKDLATLLPKSWTQQMKLNKGSILRATVEYLKFTNQERRRFARWRRRQRARFDDDEKIAAADDDDDDCDRSINDDYDFNLNDDHQEDGEDFDGQNFQNIDQILRIPVSITKSIDQNRAITITNYHYPKKNDAN</sequence>
<name>A0A915KVI4_ROMCU</name>
<evidence type="ECO:0000313" key="8">
    <source>
        <dbReference type="Proteomes" id="UP000887565"/>
    </source>
</evidence>
<organism evidence="8 9">
    <name type="scientific">Romanomermis culicivorax</name>
    <name type="common">Nematode worm</name>
    <dbReference type="NCBI Taxonomy" id="13658"/>
    <lineage>
        <taxon>Eukaryota</taxon>
        <taxon>Metazoa</taxon>
        <taxon>Ecdysozoa</taxon>
        <taxon>Nematoda</taxon>
        <taxon>Enoplea</taxon>
        <taxon>Dorylaimia</taxon>
        <taxon>Mermithida</taxon>
        <taxon>Mermithoidea</taxon>
        <taxon>Mermithidae</taxon>
        <taxon>Romanomermis</taxon>
    </lineage>
</organism>
<evidence type="ECO:0000313" key="9">
    <source>
        <dbReference type="WBParaSite" id="nRc.2.0.1.t42483-RA"/>
    </source>
</evidence>
<keyword evidence="8" id="KW-1185">Reference proteome</keyword>
<keyword evidence="4" id="KW-0238">DNA-binding</keyword>
<dbReference type="InterPro" id="IPR036638">
    <property type="entry name" value="HLH_DNA-bd_sf"/>
</dbReference>